<keyword evidence="8" id="KW-1185">Reference proteome</keyword>
<dbReference type="Pfam" id="PF00924">
    <property type="entry name" value="MS_channel_2nd"/>
    <property type="match status" value="1"/>
</dbReference>
<keyword evidence="4 5" id="KW-0472">Membrane</keyword>
<protein>
    <submittedName>
        <fullName evidence="7">MscS Mechanosensitive ion channel</fullName>
    </submittedName>
</protein>
<dbReference type="GeneID" id="11138282"/>
<dbReference type="SUPFAM" id="SSF50182">
    <property type="entry name" value="Sm-like ribonucleoproteins"/>
    <property type="match status" value="1"/>
</dbReference>
<evidence type="ECO:0000256" key="3">
    <source>
        <dbReference type="ARBA" id="ARBA00022989"/>
    </source>
</evidence>
<feature type="transmembrane region" description="Helical" evidence="5">
    <location>
        <begin position="6"/>
        <end position="27"/>
    </location>
</feature>
<evidence type="ECO:0000313" key="8">
    <source>
        <dbReference type="Proteomes" id="UP000001037"/>
    </source>
</evidence>
<dbReference type="RefSeq" id="WP_014027472.1">
    <property type="nucleotide sequence ID" value="NC_015931.1"/>
</dbReference>
<evidence type="ECO:0000256" key="1">
    <source>
        <dbReference type="ARBA" id="ARBA00004370"/>
    </source>
</evidence>
<evidence type="ECO:0000256" key="2">
    <source>
        <dbReference type="ARBA" id="ARBA00022692"/>
    </source>
</evidence>
<dbReference type="STRING" id="694429.Pyrfu_1942"/>
<proteinExistence type="predicted"/>
<dbReference type="EMBL" id="CP002838">
    <property type="protein sequence ID" value="AEM39795.1"/>
    <property type="molecule type" value="Genomic_DNA"/>
</dbReference>
<dbReference type="AlphaFoldDB" id="G0EDB7"/>
<accession>G0EDB7</accession>
<sequence length="266" mass="29374">MQLHTDVLRVFIALIPFAIAALILHFMKSRLGRLVERNILSRTLLSRLHSLAALVAYCIAALIALYTLTGAHEALYAAIALGLASIAPAIPILTNIYAYYVIMTEHIVAPGEMIILENGVRGTVHSVSLFSTILRTGRGEYITIPNKLLLEHIVRKEPMDRSVVELEVKLHGIRGRDASDTTERLEAVSNTLRRTLSEYRAAIRGLEASVALEALEGDTAVYRVTVYMVAASAKMLAGLVSRIITSLADYNPDVRIRSLEWLACRR</sequence>
<evidence type="ECO:0000313" key="7">
    <source>
        <dbReference type="EMBL" id="AEM39795.1"/>
    </source>
</evidence>
<dbReference type="PANTHER" id="PTHR30221:SF1">
    <property type="entry name" value="SMALL-CONDUCTANCE MECHANOSENSITIVE CHANNEL"/>
    <property type="match status" value="1"/>
</dbReference>
<evidence type="ECO:0000256" key="5">
    <source>
        <dbReference type="SAM" id="Phobius"/>
    </source>
</evidence>
<dbReference type="PANTHER" id="PTHR30221">
    <property type="entry name" value="SMALL-CONDUCTANCE MECHANOSENSITIVE CHANNEL"/>
    <property type="match status" value="1"/>
</dbReference>
<dbReference type="Gene3D" id="2.30.30.60">
    <property type="match status" value="1"/>
</dbReference>
<dbReference type="HOGENOM" id="CLU_1044343_0_0_2"/>
<keyword evidence="2 5" id="KW-0812">Transmembrane</keyword>
<organism evidence="7 8">
    <name type="scientific">Pyrolobus fumarii (strain DSM 11204 / 1A)</name>
    <dbReference type="NCBI Taxonomy" id="694429"/>
    <lineage>
        <taxon>Archaea</taxon>
        <taxon>Thermoproteota</taxon>
        <taxon>Thermoprotei</taxon>
        <taxon>Desulfurococcales</taxon>
        <taxon>Pyrodictiaceae</taxon>
        <taxon>Pyrolobus</taxon>
    </lineage>
</organism>
<feature type="transmembrane region" description="Helical" evidence="5">
    <location>
        <begin position="48"/>
        <end position="68"/>
    </location>
</feature>
<dbReference type="eggNOG" id="arCOG01568">
    <property type="taxonomic scope" value="Archaea"/>
</dbReference>
<dbReference type="KEGG" id="pfm:Pyrfu_1942"/>
<dbReference type="GO" id="GO:0016020">
    <property type="term" value="C:membrane"/>
    <property type="evidence" value="ECO:0007669"/>
    <property type="project" value="UniProtKB-SubCell"/>
</dbReference>
<dbReference type="GO" id="GO:0008381">
    <property type="term" value="F:mechanosensitive monoatomic ion channel activity"/>
    <property type="evidence" value="ECO:0007669"/>
    <property type="project" value="InterPro"/>
</dbReference>
<evidence type="ECO:0000256" key="4">
    <source>
        <dbReference type="ARBA" id="ARBA00023136"/>
    </source>
</evidence>
<dbReference type="InterPro" id="IPR045275">
    <property type="entry name" value="MscS_archaea/bacteria_type"/>
</dbReference>
<feature type="transmembrane region" description="Helical" evidence="5">
    <location>
        <begin position="74"/>
        <end position="100"/>
    </location>
</feature>
<dbReference type="InterPro" id="IPR023408">
    <property type="entry name" value="MscS_beta-dom_sf"/>
</dbReference>
<dbReference type="InterPro" id="IPR006685">
    <property type="entry name" value="MscS_channel_2nd"/>
</dbReference>
<gene>
    <name evidence="7" type="ordered locus">Pyrfu_1942</name>
</gene>
<reference evidence="7 8" key="1">
    <citation type="journal article" date="2011" name="Stand. Genomic Sci.">
        <title>Complete genome sequence of the hyperthermophilic chemolithoautotroph Pyrolobus fumarii type strain (1A).</title>
        <authorList>
            <person name="Anderson I."/>
            <person name="Goker M."/>
            <person name="Nolan M."/>
            <person name="Lucas S."/>
            <person name="Hammon N."/>
            <person name="Deshpande S."/>
            <person name="Cheng J.F."/>
            <person name="Tapia R."/>
            <person name="Han C."/>
            <person name="Goodwin L."/>
            <person name="Pitluck S."/>
            <person name="Huntemann M."/>
            <person name="Liolios K."/>
            <person name="Ivanova N."/>
            <person name="Pagani I."/>
            <person name="Mavromatis K."/>
            <person name="Ovchinikova G."/>
            <person name="Pati A."/>
            <person name="Chen A."/>
            <person name="Palaniappan K."/>
            <person name="Land M."/>
            <person name="Hauser L."/>
            <person name="Brambilla E.M."/>
            <person name="Huber H."/>
            <person name="Yasawong M."/>
            <person name="Rohde M."/>
            <person name="Spring S."/>
            <person name="Abt B."/>
            <person name="Sikorski J."/>
            <person name="Wirth R."/>
            <person name="Detter J.C."/>
            <person name="Woyke T."/>
            <person name="Bristow J."/>
            <person name="Eisen J.A."/>
            <person name="Markowitz V."/>
            <person name="Hugenholtz P."/>
            <person name="Kyrpides N.C."/>
            <person name="Klenk H.P."/>
            <person name="Lapidus A."/>
        </authorList>
    </citation>
    <scope>NUCLEOTIDE SEQUENCE [LARGE SCALE GENOMIC DNA]</scope>
    <source>
        <strain evidence="8">DSM 11204 / 1A</strain>
    </source>
</reference>
<evidence type="ECO:0000259" key="6">
    <source>
        <dbReference type="Pfam" id="PF00924"/>
    </source>
</evidence>
<dbReference type="InParanoid" id="G0EDB7"/>
<dbReference type="Proteomes" id="UP000001037">
    <property type="component" value="Chromosome"/>
</dbReference>
<name>G0EDB7_PYRF1</name>
<feature type="domain" description="Mechanosensitive ion channel MscS" evidence="6">
    <location>
        <begin position="93"/>
        <end position="152"/>
    </location>
</feature>
<dbReference type="InterPro" id="IPR010920">
    <property type="entry name" value="LSM_dom_sf"/>
</dbReference>
<comment type="subcellular location">
    <subcellularLocation>
        <location evidence="1">Membrane</location>
    </subcellularLocation>
</comment>
<keyword evidence="3 5" id="KW-1133">Transmembrane helix</keyword>